<dbReference type="RefSeq" id="XP_034010639.1">
    <property type="nucleotide sequence ID" value="XM_034157444.1"/>
</dbReference>
<evidence type="ECO:0000256" key="1">
    <source>
        <dbReference type="SAM" id="MobiDB-lite"/>
    </source>
</evidence>
<comment type="caution">
    <text evidence="2">The sequence shown here is derived from an EMBL/GenBank/DDBJ whole genome shotgun (WGS) entry which is preliminary data.</text>
</comment>
<sequence>MDSSEDDFQVDLRDLISQSPIKKTTTREPPPAVSGVHLRVPDLGPPSRVGLSEELFQVTRNLRKMDRILSTPVTYRRTPRPTRLNNDKVNRFISTLRQSNPDFALDDQLRGRYYGRNGDTMPPPPGQSTANMSSSLDSQLESFLDKENIFPEPTKKLSKKQNQQSSSNALILGRVDLNSGKRKRGSRTMSLSPPLQRSPTPYSDQEDAIEFAQRSPKRRCVPQHRFVRPQRSSLVSGRRHGIYIVDSSTGSLDEATSYATELNSSAPGEFQYPDNPNEIVHIPTESLPKKMAIIRMVETKSNPSEATTRVKKKVQWKEDLKD</sequence>
<dbReference type="OMA" id="HITNELF"/>
<evidence type="ECO:0000313" key="2">
    <source>
        <dbReference type="EMBL" id="KAA8898714.1"/>
    </source>
</evidence>
<dbReference type="VEuPathDB" id="FungiDB:DIURU_004558"/>
<dbReference type="AlphaFoldDB" id="A0A642UGW5"/>
<dbReference type="EMBL" id="SWFT01000137">
    <property type="protein sequence ID" value="KAA8898714.1"/>
    <property type="molecule type" value="Genomic_DNA"/>
</dbReference>
<dbReference type="GeneID" id="54783209"/>
<protein>
    <submittedName>
        <fullName evidence="2">Uncharacterized protein</fullName>
    </submittedName>
</protein>
<organism evidence="2 3">
    <name type="scientific">Diutina rugosa</name>
    <name type="common">Yeast</name>
    <name type="synonym">Candida rugosa</name>
    <dbReference type="NCBI Taxonomy" id="5481"/>
    <lineage>
        <taxon>Eukaryota</taxon>
        <taxon>Fungi</taxon>
        <taxon>Dikarya</taxon>
        <taxon>Ascomycota</taxon>
        <taxon>Saccharomycotina</taxon>
        <taxon>Pichiomycetes</taxon>
        <taxon>Debaryomycetaceae</taxon>
        <taxon>Diutina</taxon>
    </lineage>
</organism>
<proteinExistence type="predicted"/>
<feature type="region of interest" description="Disordered" evidence="1">
    <location>
        <begin position="301"/>
        <end position="322"/>
    </location>
</feature>
<evidence type="ECO:0000313" key="3">
    <source>
        <dbReference type="Proteomes" id="UP000449547"/>
    </source>
</evidence>
<accession>A0A642UGW5</accession>
<feature type="region of interest" description="Disordered" evidence="1">
    <location>
        <begin position="1"/>
        <end position="34"/>
    </location>
</feature>
<gene>
    <name evidence="2" type="ORF">DIURU_004558</name>
</gene>
<feature type="region of interest" description="Disordered" evidence="1">
    <location>
        <begin position="113"/>
        <end position="138"/>
    </location>
</feature>
<dbReference type="Proteomes" id="UP000449547">
    <property type="component" value="Unassembled WGS sequence"/>
</dbReference>
<dbReference type="OrthoDB" id="3981230at2759"/>
<feature type="compositionally biased region" description="Polar residues" evidence="1">
    <location>
        <begin position="187"/>
        <end position="203"/>
    </location>
</feature>
<name>A0A642UGW5_DIURU</name>
<reference evidence="2 3" key="1">
    <citation type="submission" date="2019-07" db="EMBL/GenBank/DDBJ databases">
        <title>Genome assembly of two rare yeast pathogens: Diutina rugosa and Trichomonascus ciferrii.</title>
        <authorList>
            <person name="Mixao V."/>
            <person name="Saus E."/>
            <person name="Hansen A."/>
            <person name="Lass-Flor C."/>
            <person name="Gabaldon T."/>
        </authorList>
    </citation>
    <scope>NUCLEOTIDE SEQUENCE [LARGE SCALE GENOMIC DNA]</scope>
    <source>
        <strain evidence="2 3">CBS 613</strain>
    </source>
</reference>
<feature type="compositionally biased region" description="Polar residues" evidence="1">
    <location>
        <begin position="127"/>
        <end position="138"/>
    </location>
</feature>
<keyword evidence="3" id="KW-1185">Reference proteome</keyword>
<feature type="region of interest" description="Disordered" evidence="1">
    <location>
        <begin position="152"/>
        <end position="206"/>
    </location>
</feature>